<keyword evidence="2" id="KW-1185">Reference proteome</keyword>
<comment type="caution">
    <text evidence="1">The sequence shown here is derived from an EMBL/GenBank/DDBJ whole genome shotgun (WGS) entry which is preliminary data.</text>
</comment>
<dbReference type="SUPFAM" id="SSF56112">
    <property type="entry name" value="Protein kinase-like (PK-like)"/>
    <property type="match status" value="1"/>
</dbReference>
<dbReference type="Proteomes" id="UP000266673">
    <property type="component" value="Unassembled WGS sequence"/>
</dbReference>
<evidence type="ECO:0000313" key="1">
    <source>
        <dbReference type="EMBL" id="RIB06895.1"/>
    </source>
</evidence>
<accession>A0A397U9A8</accession>
<name>A0A397U9A8_9GLOM</name>
<dbReference type="Gene3D" id="1.10.510.10">
    <property type="entry name" value="Transferase(Phosphotransferase) domain 1"/>
    <property type="match status" value="1"/>
</dbReference>
<evidence type="ECO:0000313" key="2">
    <source>
        <dbReference type="Proteomes" id="UP000266673"/>
    </source>
</evidence>
<evidence type="ECO:0008006" key="3">
    <source>
        <dbReference type="Google" id="ProtNLM"/>
    </source>
</evidence>
<gene>
    <name evidence="1" type="ORF">C2G38_2215973</name>
</gene>
<protein>
    <recommendedName>
        <fullName evidence="3">Serine-threonine/tyrosine-protein kinase catalytic domain-containing protein</fullName>
    </recommendedName>
</protein>
<proteinExistence type="predicted"/>
<dbReference type="InterPro" id="IPR011009">
    <property type="entry name" value="Kinase-like_dom_sf"/>
</dbReference>
<sequence>MNFFSKHISVQEASIMHSFSQLDNIKSNTSEDISYTIVHKFPGDPDQQDFQMRKKAPNCYIELVKQCINIDPEKRPNAMIVLNKIEN</sequence>
<organism evidence="1 2">
    <name type="scientific">Gigaspora rosea</name>
    <dbReference type="NCBI Taxonomy" id="44941"/>
    <lineage>
        <taxon>Eukaryota</taxon>
        <taxon>Fungi</taxon>
        <taxon>Fungi incertae sedis</taxon>
        <taxon>Mucoromycota</taxon>
        <taxon>Glomeromycotina</taxon>
        <taxon>Glomeromycetes</taxon>
        <taxon>Diversisporales</taxon>
        <taxon>Gigasporaceae</taxon>
        <taxon>Gigaspora</taxon>
    </lineage>
</organism>
<reference evidence="1 2" key="1">
    <citation type="submission" date="2018-06" db="EMBL/GenBank/DDBJ databases">
        <title>Comparative genomics reveals the genomic features of Rhizophagus irregularis, R. cerebriforme, R. diaphanum and Gigaspora rosea, and their symbiotic lifestyle signature.</title>
        <authorList>
            <person name="Morin E."/>
            <person name="San Clemente H."/>
            <person name="Chen E.C.H."/>
            <person name="De La Providencia I."/>
            <person name="Hainaut M."/>
            <person name="Kuo A."/>
            <person name="Kohler A."/>
            <person name="Murat C."/>
            <person name="Tang N."/>
            <person name="Roy S."/>
            <person name="Loubradou J."/>
            <person name="Henrissat B."/>
            <person name="Grigoriev I.V."/>
            <person name="Corradi N."/>
            <person name="Roux C."/>
            <person name="Martin F.M."/>
        </authorList>
    </citation>
    <scope>NUCLEOTIDE SEQUENCE [LARGE SCALE GENOMIC DNA]</scope>
    <source>
        <strain evidence="1 2">DAOM 194757</strain>
    </source>
</reference>
<dbReference type="AlphaFoldDB" id="A0A397U9A8"/>
<dbReference type="EMBL" id="QKWP01001746">
    <property type="protein sequence ID" value="RIB06895.1"/>
    <property type="molecule type" value="Genomic_DNA"/>
</dbReference>